<feature type="region of interest" description="Disordered" evidence="1">
    <location>
        <begin position="445"/>
        <end position="486"/>
    </location>
</feature>
<comment type="caution">
    <text evidence="2">The sequence shown here is derived from an EMBL/GenBank/DDBJ whole genome shotgun (WGS) entry which is preliminary data.</text>
</comment>
<keyword evidence="3" id="KW-1185">Reference proteome</keyword>
<sequence>MATKNNPDKLHLDMITKYLSEIEKPTLEDFIHNVPVEIHIKIKDIRQYWTGHYKKVATILNKEFVPGDPDWYDLMVKCKNKESEVAITDTDPTPSSSSSKKTSFIEKMKETHEKIKNNKWQLPSGVYAEDRMLEYCNQLDYEHAGHSFILDTSDTCWEGVFEPSDLEYIKTFSPPTLATIDDDDINMYINSFSGKTSYNAIMEHVTRHQPFSADENYDITWLRQTIMMMMSNHRSNFYTKAGPSETDILCRVWSSIQYSFDDTDITVFGGEQESVATSENNNANRTLGKRKNHGTRIDLRFIYDGMELGGAEAGRQDEGVGGTKELVEGQLKCPKTLRDMLIRLCTKYMDKKEKLMTFGFIMMGFSISLMVMDCPGGNVCRVVRAPRYSVTSDIISFTTRVLPLLKFFLSIKHTLLRVVHEIQSSKPPAPTLGLVDIPQLAYAIPSSSSSSSKVSASTKTSASKTSSSKTPTSSVSSSKKQRQSPY</sequence>
<reference evidence="2" key="1">
    <citation type="journal article" date="2022" name="IScience">
        <title>Evolution of zygomycete secretomes and the origins of terrestrial fungal ecologies.</title>
        <authorList>
            <person name="Chang Y."/>
            <person name="Wang Y."/>
            <person name="Mondo S."/>
            <person name="Ahrendt S."/>
            <person name="Andreopoulos W."/>
            <person name="Barry K."/>
            <person name="Beard J."/>
            <person name="Benny G.L."/>
            <person name="Blankenship S."/>
            <person name="Bonito G."/>
            <person name="Cuomo C."/>
            <person name="Desiro A."/>
            <person name="Gervers K.A."/>
            <person name="Hundley H."/>
            <person name="Kuo A."/>
            <person name="LaButti K."/>
            <person name="Lang B.F."/>
            <person name="Lipzen A."/>
            <person name="O'Donnell K."/>
            <person name="Pangilinan J."/>
            <person name="Reynolds N."/>
            <person name="Sandor L."/>
            <person name="Smith M.E."/>
            <person name="Tsang A."/>
            <person name="Grigoriev I.V."/>
            <person name="Stajich J.E."/>
            <person name="Spatafora J.W."/>
        </authorList>
    </citation>
    <scope>NUCLEOTIDE SEQUENCE</scope>
    <source>
        <strain evidence="2">RSA 2281</strain>
    </source>
</reference>
<reference evidence="2" key="2">
    <citation type="submission" date="2023-02" db="EMBL/GenBank/DDBJ databases">
        <authorList>
            <consortium name="DOE Joint Genome Institute"/>
            <person name="Mondo S.J."/>
            <person name="Chang Y."/>
            <person name="Wang Y."/>
            <person name="Ahrendt S."/>
            <person name="Andreopoulos W."/>
            <person name="Barry K."/>
            <person name="Beard J."/>
            <person name="Benny G.L."/>
            <person name="Blankenship S."/>
            <person name="Bonito G."/>
            <person name="Cuomo C."/>
            <person name="Desiro A."/>
            <person name="Gervers K.A."/>
            <person name="Hundley H."/>
            <person name="Kuo A."/>
            <person name="LaButti K."/>
            <person name="Lang B.F."/>
            <person name="Lipzen A."/>
            <person name="O'Donnell K."/>
            <person name="Pangilinan J."/>
            <person name="Reynolds N."/>
            <person name="Sandor L."/>
            <person name="Smith M.W."/>
            <person name="Tsang A."/>
            <person name="Grigoriev I.V."/>
            <person name="Stajich J.E."/>
            <person name="Spatafora J.W."/>
        </authorList>
    </citation>
    <scope>NUCLEOTIDE SEQUENCE</scope>
    <source>
        <strain evidence="2">RSA 2281</strain>
    </source>
</reference>
<evidence type="ECO:0000256" key="1">
    <source>
        <dbReference type="SAM" id="MobiDB-lite"/>
    </source>
</evidence>
<protein>
    <submittedName>
        <fullName evidence="2">Uncharacterized protein</fullName>
    </submittedName>
</protein>
<accession>A0AAD5KBZ5</accession>
<dbReference type="Proteomes" id="UP001209540">
    <property type="component" value="Unassembled WGS sequence"/>
</dbReference>
<feature type="compositionally biased region" description="Low complexity" evidence="1">
    <location>
        <begin position="445"/>
        <end position="478"/>
    </location>
</feature>
<evidence type="ECO:0000313" key="3">
    <source>
        <dbReference type="Proteomes" id="UP001209540"/>
    </source>
</evidence>
<evidence type="ECO:0000313" key="2">
    <source>
        <dbReference type="EMBL" id="KAI9278510.1"/>
    </source>
</evidence>
<gene>
    <name evidence="2" type="ORF">BDA99DRAFT_531259</name>
</gene>
<proteinExistence type="predicted"/>
<organism evidence="2 3">
    <name type="scientific">Phascolomyces articulosus</name>
    <dbReference type="NCBI Taxonomy" id="60185"/>
    <lineage>
        <taxon>Eukaryota</taxon>
        <taxon>Fungi</taxon>
        <taxon>Fungi incertae sedis</taxon>
        <taxon>Mucoromycota</taxon>
        <taxon>Mucoromycotina</taxon>
        <taxon>Mucoromycetes</taxon>
        <taxon>Mucorales</taxon>
        <taxon>Lichtheimiaceae</taxon>
        <taxon>Phascolomyces</taxon>
    </lineage>
</organism>
<dbReference type="EMBL" id="JAIXMP010000001">
    <property type="protein sequence ID" value="KAI9278510.1"/>
    <property type="molecule type" value="Genomic_DNA"/>
</dbReference>
<dbReference type="AlphaFoldDB" id="A0AAD5KBZ5"/>
<name>A0AAD5KBZ5_9FUNG</name>